<evidence type="ECO:0000313" key="1">
    <source>
        <dbReference type="EMBL" id="GGG29045.1"/>
    </source>
</evidence>
<dbReference type="AlphaFoldDB" id="A0A917LIM4"/>
<dbReference type="EMBL" id="BMCU01000009">
    <property type="protein sequence ID" value="GGG29045.1"/>
    <property type="molecule type" value="Genomic_DNA"/>
</dbReference>
<evidence type="ECO:0008006" key="3">
    <source>
        <dbReference type="Google" id="ProtNLM"/>
    </source>
</evidence>
<protein>
    <recommendedName>
        <fullName evidence="3">Glycosyltransferase</fullName>
    </recommendedName>
</protein>
<dbReference type="Proteomes" id="UP000654257">
    <property type="component" value="Unassembled WGS sequence"/>
</dbReference>
<gene>
    <name evidence="1" type="ORF">GCM10007304_48660</name>
</gene>
<accession>A0A917LIM4</accession>
<name>A0A917LIM4_9NOCA</name>
<dbReference type="SUPFAM" id="SSF53756">
    <property type="entry name" value="UDP-Glycosyltransferase/glycogen phosphorylase"/>
    <property type="match status" value="1"/>
</dbReference>
<dbReference type="Pfam" id="PF13692">
    <property type="entry name" value="Glyco_trans_1_4"/>
    <property type="match status" value="1"/>
</dbReference>
<proteinExistence type="predicted"/>
<evidence type="ECO:0000313" key="2">
    <source>
        <dbReference type="Proteomes" id="UP000654257"/>
    </source>
</evidence>
<reference evidence="1" key="1">
    <citation type="journal article" date="2014" name="Int. J. Syst. Evol. Microbiol.">
        <title>Complete genome sequence of Corynebacterium casei LMG S-19264T (=DSM 44701T), isolated from a smear-ripened cheese.</title>
        <authorList>
            <consortium name="US DOE Joint Genome Institute (JGI-PGF)"/>
            <person name="Walter F."/>
            <person name="Albersmeier A."/>
            <person name="Kalinowski J."/>
            <person name="Ruckert C."/>
        </authorList>
    </citation>
    <scope>NUCLEOTIDE SEQUENCE</scope>
    <source>
        <strain evidence="1">CCM 7905</strain>
    </source>
</reference>
<organism evidence="1 2">
    <name type="scientific">Rhodococcoides trifolii</name>
    <dbReference type="NCBI Taxonomy" id="908250"/>
    <lineage>
        <taxon>Bacteria</taxon>
        <taxon>Bacillati</taxon>
        <taxon>Actinomycetota</taxon>
        <taxon>Actinomycetes</taxon>
        <taxon>Mycobacteriales</taxon>
        <taxon>Nocardiaceae</taxon>
        <taxon>Rhodococcoides</taxon>
    </lineage>
</organism>
<reference evidence="1" key="2">
    <citation type="submission" date="2020-09" db="EMBL/GenBank/DDBJ databases">
        <authorList>
            <person name="Sun Q."/>
            <person name="Sedlacek I."/>
        </authorList>
    </citation>
    <scope>NUCLEOTIDE SEQUENCE</scope>
    <source>
        <strain evidence="1">CCM 7905</strain>
    </source>
</reference>
<dbReference type="Gene3D" id="3.40.50.2000">
    <property type="entry name" value="Glycogen Phosphorylase B"/>
    <property type="match status" value="1"/>
</dbReference>
<keyword evidence="2" id="KW-1185">Reference proteome</keyword>
<sequence>MDKVMKQAALLSLTDPYIKRDGGTLRTRAMIGALEKCGFDVECVYPTGDASRRNEGRPAMGRLASSRQAASAAKRHFLPLPTELGQRSTALGTEVRRLEPSLTVTSVLSQAQFVDPRNSVFWLDFMDIWSEFGRREADRRTGLSKMASRTQSRWLRARENKYCNAAHVVTAAGWSDWKTLVAHGHRDAVWLPNPIADDSFETVPRASGEPNVAGLIGNFEYWPNREAYRTVIDSWLPRLVDSGWRVVVAGSGSDALEQRPGVIALGHVDNLNDYYGQIDVTLAPIDLGGGMKVKVLESFSRGVPVVGTAFAFDGFPEEVRALGITVDLAEPDLTGLQDLIRVDPTSPVLQQFTTSAFNAKVHRILADVT</sequence>
<comment type="caution">
    <text evidence="1">The sequence shown here is derived from an EMBL/GenBank/DDBJ whole genome shotgun (WGS) entry which is preliminary data.</text>
</comment>